<dbReference type="Pfam" id="PF08924">
    <property type="entry name" value="Rv2525c_GlyHyd-like"/>
    <property type="match status" value="1"/>
</dbReference>
<keyword evidence="2" id="KW-0378">Hydrolase</keyword>
<proteinExistence type="predicted"/>
<protein>
    <submittedName>
        <fullName evidence="2">Glycoside hydrolase domain-containing protein</fullName>
    </submittedName>
</protein>
<dbReference type="InterPro" id="IPR015020">
    <property type="entry name" value="Rv2525c-like_Glyco_Hydro-like"/>
</dbReference>
<organism evidence="2 3">
    <name type="scientific">Prauserella oleivorans</name>
    <dbReference type="NCBI Taxonomy" id="1478153"/>
    <lineage>
        <taxon>Bacteria</taxon>
        <taxon>Bacillati</taxon>
        <taxon>Actinomycetota</taxon>
        <taxon>Actinomycetes</taxon>
        <taxon>Pseudonocardiales</taxon>
        <taxon>Pseudonocardiaceae</taxon>
        <taxon>Prauserella</taxon>
    </lineage>
</organism>
<dbReference type="GO" id="GO:0016787">
    <property type="term" value="F:hydrolase activity"/>
    <property type="evidence" value="ECO:0007669"/>
    <property type="project" value="UniProtKB-KW"/>
</dbReference>
<name>A0ABW5W639_9PSEU</name>
<dbReference type="Proteomes" id="UP001597478">
    <property type="component" value="Unassembled WGS sequence"/>
</dbReference>
<accession>A0ABW5W639</accession>
<sequence length="329" mass="35748">MADEWWADYSDGTLSAAALKRHGYAGVIRYVTAPSLMNPPGRLRKHTTRAEFDEHRRAGLGQLLVYQDDTTDADGGYDTGVRNARRAQAGADHLGYRGLVFFTNDRPSLPDPATWRAYLDGAASVLGRGRVGAYGFGNAMDAAKGHASLFWQAGRRADVRPHVHIWQDNNHQPVVTDGGRRVTTDRNLILKPLPGIGDGRAPSDALAILTGGTDMLELPAGGGEDWSRIESIPMPSILRAHDLVIAPAYNRAVVVRGLNTWNNQDAPLAGPDVRNPGGQGDLLARNGWDEFTVWEHAGKSFVVPAGVAKIDFAYWSDAPFRIAISPRLI</sequence>
<dbReference type="EMBL" id="JBHUOF010000006">
    <property type="protein sequence ID" value="MFD2798919.1"/>
    <property type="molecule type" value="Genomic_DNA"/>
</dbReference>
<dbReference type="RefSeq" id="WP_377389771.1">
    <property type="nucleotide sequence ID" value="NZ_JBHSAN010000018.1"/>
</dbReference>
<evidence type="ECO:0000313" key="3">
    <source>
        <dbReference type="Proteomes" id="UP001597478"/>
    </source>
</evidence>
<evidence type="ECO:0000259" key="1">
    <source>
        <dbReference type="Pfam" id="PF08924"/>
    </source>
</evidence>
<keyword evidence="3" id="KW-1185">Reference proteome</keyword>
<dbReference type="Gene3D" id="3.20.20.80">
    <property type="entry name" value="Glycosidases"/>
    <property type="match status" value="1"/>
</dbReference>
<comment type="caution">
    <text evidence="2">The sequence shown here is derived from an EMBL/GenBank/DDBJ whole genome shotgun (WGS) entry which is preliminary data.</text>
</comment>
<gene>
    <name evidence="2" type="ORF">ACFS2C_05885</name>
</gene>
<evidence type="ECO:0000313" key="2">
    <source>
        <dbReference type="EMBL" id="MFD2798919.1"/>
    </source>
</evidence>
<feature type="domain" description="Rv2525c-like glycoside hydrolase-like" evidence="1">
    <location>
        <begin position="18"/>
        <end position="169"/>
    </location>
</feature>
<reference evidence="3" key="1">
    <citation type="journal article" date="2019" name="Int. J. Syst. Evol. Microbiol.">
        <title>The Global Catalogue of Microorganisms (GCM) 10K type strain sequencing project: providing services to taxonomists for standard genome sequencing and annotation.</title>
        <authorList>
            <consortium name="The Broad Institute Genomics Platform"/>
            <consortium name="The Broad Institute Genome Sequencing Center for Infectious Disease"/>
            <person name="Wu L."/>
            <person name="Ma J."/>
        </authorList>
    </citation>
    <scope>NUCLEOTIDE SEQUENCE [LARGE SCALE GENOMIC DNA]</scope>
    <source>
        <strain evidence="3">IBRC-M 10906</strain>
    </source>
</reference>